<feature type="chain" id="PRO_5047326178" description="Apple domain-containing protein" evidence="2">
    <location>
        <begin position="29"/>
        <end position="579"/>
    </location>
</feature>
<dbReference type="Proteomes" id="UP000823941">
    <property type="component" value="Chromosome 2"/>
</dbReference>
<organism evidence="4 5">
    <name type="scientific">Plutella xylostella</name>
    <name type="common">Diamondback moth</name>
    <name type="synonym">Plutella maculipennis</name>
    <dbReference type="NCBI Taxonomy" id="51655"/>
    <lineage>
        <taxon>Eukaryota</taxon>
        <taxon>Metazoa</taxon>
        <taxon>Ecdysozoa</taxon>
        <taxon>Arthropoda</taxon>
        <taxon>Hexapoda</taxon>
        <taxon>Insecta</taxon>
        <taxon>Pterygota</taxon>
        <taxon>Neoptera</taxon>
        <taxon>Endopterygota</taxon>
        <taxon>Lepidoptera</taxon>
        <taxon>Glossata</taxon>
        <taxon>Ditrysia</taxon>
        <taxon>Yponomeutoidea</taxon>
        <taxon>Plutellidae</taxon>
        <taxon>Plutella</taxon>
    </lineage>
</organism>
<evidence type="ECO:0000256" key="2">
    <source>
        <dbReference type="SAM" id="SignalP"/>
    </source>
</evidence>
<keyword evidence="5" id="KW-1185">Reference proteome</keyword>
<feature type="compositionally biased region" description="Basic and acidic residues" evidence="1">
    <location>
        <begin position="157"/>
        <end position="177"/>
    </location>
</feature>
<name>A0ABQ7R628_PLUXY</name>
<accession>A0ABQ7R628</accession>
<protein>
    <recommendedName>
        <fullName evidence="3">Apple domain-containing protein</fullName>
    </recommendedName>
</protein>
<evidence type="ECO:0000313" key="4">
    <source>
        <dbReference type="EMBL" id="KAG7312749.1"/>
    </source>
</evidence>
<evidence type="ECO:0000313" key="5">
    <source>
        <dbReference type="Proteomes" id="UP000823941"/>
    </source>
</evidence>
<gene>
    <name evidence="4" type="ORF">JYU34_001126</name>
</gene>
<feature type="compositionally biased region" description="Pro residues" evidence="1">
    <location>
        <begin position="371"/>
        <end position="386"/>
    </location>
</feature>
<feature type="region of interest" description="Disordered" evidence="1">
    <location>
        <begin position="309"/>
        <end position="579"/>
    </location>
</feature>
<reference evidence="4 5" key="1">
    <citation type="submission" date="2021-06" db="EMBL/GenBank/DDBJ databases">
        <title>A haploid diamondback moth (Plutella xylostella L.) genome assembly resolves 31 chromosomes and identifies a diamide resistance mutation.</title>
        <authorList>
            <person name="Ward C.M."/>
            <person name="Perry K.D."/>
            <person name="Baker G."/>
            <person name="Powis K."/>
            <person name="Heckel D.G."/>
            <person name="Baxter S.W."/>
        </authorList>
    </citation>
    <scope>NUCLEOTIDE SEQUENCE [LARGE SCALE GENOMIC DNA]</scope>
    <source>
        <strain evidence="4 5">LV</strain>
        <tissue evidence="4">Single pupa</tissue>
    </source>
</reference>
<dbReference type="PROSITE" id="PS50948">
    <property type="entry name" value="PAN"/>
    <property type="match status" value="1"/>
</dbReference>
<feature type="compositionally biased region" description="Polar residues" evidence="1">
    <location>
        <begin position="501"/>
        <end position="519"/>
    </location>
</feature>
<proteinExistence type="predicted"/>
<keyword evidence="2" id="KW-0732">Signal</keyword>
<feature type="domain" description="Apple" evidence="3">
    <location>
        <begin position="42"/>
        <end position="124"/>
    </location>
</feature>
<feature type="compositionally biased region" description="Polar residues" evidence="1">
    <location>
        <begin position="538"/>
        <end position="568"/>
    </location>
</feature>
<evidence type="ECO:0000256" key="1">
    <source>
        <dbReference type="SAM" id="MobiDB-lite"/>
    </source>
</evidence>
<feature type="compositionally biased region" description="Basic and acidic residues" evidence="1">
    <location>
        <begin position="212"/>
        <end position="227"/>
    </location>
</feature>
<feature type="compositionally biased region" description="Basic and acidic residues" evidence="1">
    <location>
        <begin position="312"/>
        <end position="329"/>
    </location>
</feature>
<sequence length="579" mass="66018">MGVWTILFVEMTFVLILCSILLAGGAQTLTIDSQLGTSIEDCFERISIGEQLPYSAIYRNVSELTTRECEQICKQDKQCQIYDYGVGAKGNATCNLSKLSDKELKDLKLRKHPDYDIFTRRIQCEQSPPSPQPQYDEPLDPSAVNNDGPVHRPVFRPVEDEPRRPEDQHPLADDIQRPHGVRPYDAVRPGRPHNDYYKPYSQRPQPYPVNNHLDDRPDDYGNQKPDLDQNLGYGPHRPQDIPFQPERPLRPPPPMHDLRPKPDPYDVLNFQDPYIRPPAHRPGLWRPDPYFPPSPEDDIHDIYGPIPPRPNDFPDRPLRPIEEKPEYHYIVRPNRRPPIPRPQEDFGYRPMMPYGGYPPPNFDSGYGQNDPRPPMRPIGPPSPPVRPGIISSYDDFHNQPARPSYNYNSQYASGYGQNSHYDQGNSIYLQIRDPPPRPHKPVEKPLADKPSSGYGGQNGYGSPPQDNYGQGSHSHYGHTAEHSHNHYVASSPSSGGYGQEITHNSGYGHNDNYDNQYNRPPQDPIEYRPPKPAPQKPSYGSQSTYGETSQNEYFGQNNYGESSQNGYEQSGYKPQKPQD</sequence>
<feature type="compositionally biased region" description="Basic and acidic residues" evidence="1">
    <location>
        <begin position="434"/>
        <end position="447"/>
    </location>
</feature>
<dbReference type="EMBL" id="JAHIBW010000002">
    <property type="protein sequence ID" value="KAG7312749.1"/>
    <property type="molecule type" value="Genomic_DNA"/>
</dbReference>
<comment type="caution">
    <text evidence="4">The sequence shown here is derived from an EMBL/GenBank/DDBJ whole genome shotgun (WGS) entry which is preliminary data.</text>
</comment>
<feature type="compositionally biased region" description="Polar residues" evidence="1">
    <location>
        <begin position="405"/>
        <end position="428"/>
    </location>
</feature>
<evidence type="ECO:0000259" key="3">
    <source>
        <dbReference type="PROSITE" id="PS50948"/>
    </source>
</evidence>
<feature type="non-terminal residue" evidence="4">
    <location>
        <position position="579"/>
    </location>
</feature>
<feature type="region of interest" description="Disordered" evidence="1">
    <location>
        <begin position="121"/>
        <end position="261"/>
    </location>
</feature>
<dbReference type="InterPro" id="IPR003609">
    <property type="entry name" value="Pan_app"/>
</dbReference>
<feature type="signal peptide" evidence="2">
    <location>
        <begin position="1"/>
        <end position="28"/>
    </location>
</feature>